<evidence type="ECO:0000256" key="4">
    <source>
        <dbReference type="ARBA" id="ARBA00023235"/>
    </source>
</evidence>
<dbReference type="Gene3D" id="3.30.2350.10">
    <property type="entry name" value="Pseudouridine synthase"/>
    <property type="match status" value="1"/>
</dbReference>
<dbReference type="AlphaFoldDB" id="A0A2W5YYT4"/>
<dbReference type="Pfam" id="PF01509">
    <property type="entry name" value="TruB_N"/>
    <property type="match status" value="1"/>
</dbReference>
<gene>
    <name evidence="5 8" type="primary">truB</name>
    <name evidence="8" type="ORF">DLM65_13895</name>
</gene>
<feature type="active site" description="Nucleophile" evidence="5">
    <location>
        <position position="52"/>
    </location>
</feature>
<comment type="function">
    <text evidence="5">Responsible for synthesis of pseudouridine from uracil-55 in the psi GC loop of transfer RNAs.</text>
</comment>
<evidence type="ECO:0000313" key="8">
    <source>
        <dbReference type="EMBL" id="PZR78159.1"/>
    </source>
</evidence>
<dbReference type="GO" id="GO:0003723">
    <property type="term" value="F:RNA binding"/>
    <property type="evidence" value="ECO:0007669"/>
    <property type="project" value="InterPro"/>
</dbReference>
<dbReference type="Pfam" id="PF09157">
    <property type="entry name" value="TruB-C_2"/>
    <property type="match status" value="1"/>
</dbReference>
<feature type="domain" description="tRNA pseudouridine synthase II TruB subfamily 1 C-terminal" evidence="7">
    <location>
        <begin position="248"/>
        <end position="306"/>
    </location>
</feature>
<name>A0A2W5YYT4_9BACT</name>
<dbReference type="InterPro" id="IPR020103">
    <property type="entry name" value="PsdUridine_synth_cat_dom_sf"/>
</dbReference>
<dbReference type="EC" id="5.4.99.25" evidence="5"/>
<dbReference type="SUPFAM" id="SSF55120">
    <property type="entry name" value="Pseudouridine synthase"/>
    <property type="match status" value="1"/>
</dbReference>
<evidence type="ECO:0000256" key="1">
    <source>
        <dbReference type="ARBA" id="ARBA00000385"/>
    </source>
</evidence>
<dbReference type="EMBL" id="QHBU01000268">
    <property type="protein sequence ID" value="PZR78159.1"/>
    <property type="molecule type" value="Genomic_DNA"/>
</dbReference>
<evidence type="ECO:0000313" key="9">
    <source>
        <dbReference type="Proteomes" id="UP000248724"/>
    </source>
</evidence>
<organism evidence="8 9">
    <name type="scientific">Candidatus Aeolococcus gillhamiae</name>
    <dbReference type="NCBI Taxonomy" id="3127015"/>
    <lineage>
        <taxon>Bacteria</taxon>
        <taxon>Bacillati</taxon>
        <taxon>Candidatus Dormiibacterota</taxon>
        <taxon>Candidatus Dormibacteria</taxon>
        <taxon>Candidatus Aeolococcales</taxon>
        <taxon>Candidatus Aeolococcaceae</taxon>
        <taxon>Candidatus Aeolococcus</taxon>
    </lineage>
</organism>
<dbReference type="InterPro" id="IPR015240">
    <property type="entry name" value="tRNA_sdUridine_synth_fam1_C"/>
</dbReference>
<accession>A0A2W5YYT4</accession>
<evidence type="ECO:0000256" key="5">
    <source>
        <dbReference type="HAMAP-Rule" id="MF_01080"/>
    </source>
</evidence>
<dbReference type="GO" id="GO:0160148">
    <property type="term" value="F:tRNA pseudouridine(55) synthase activity"/>
    <property type="evidence" value="ECO:0007669"/>
    <property type="project" value="UniProtKB-EC"/>
</dbReference>
<dbReference type="NCBIfam" id="TIGR00431">
    <property type="entry name" value="TruB"/>
    <property type="match status" value="1"/>
</dbReference>
<feature type="domain" description="Pseudouridine synthase II N-terminal" evidence="6">
    <location>
        <begin position="37"/>
        <end position="188"/>
    </location>
</feature>
<dbReference type="GO" id="GO:1990481">
    <property type="term" value="P:mRNA pseudouridine synthesis"/>
    <property type="evidence" value="ECO:0007669"/>
    <property type="project" value="TreeGrafter"/>
</dbReference>
<evidence type="ECO:0000256" key="2">
    <source>
        <dbReference type="ARBA" id="ARBA00005642"/>
    </source>
</evidence>
<keyword evidence="3 5" id="KW-0819">tRNA processing</keyword>
<comment type="caution">
    <text evidence="8">The sequence shown here is derived from an EMBL/GenBank/DDBJ whole genome shotgun (WGS) entry which is preliminary data.</text>
</comment>
<reference evidence="8 9" key="1">
    <citation type="journal article" date="2017" name="Nature">
        <title>Atmospheric trace gases support primary production in Antarctic desert surface soil.</title>
        <authorList>
            <person name="Ji M."/>
            <person name="Greening C."/>
            <person name="Vanwonterghem I."/>
            <person name="Carere C.R."/>
            <person name="Bay S.K."/>
            <person name="Steen J.A."/>
            <person name="Montgomery K."/>
            <person name="Lines T."/>
            <person name="Beardall J."/>
            <person name="van Dorst J."/>
            <person name="Snape I."/>
            <person name="Stott M.B."/>
            <person name="Hugenholtz P."/>
            <person name="Ferrari B.C."/>
        </authorList>
    </citation>
    <scope>NUCLEOTIDE SEQUENCE [LARGE SCALE GENOMIC DNA]</scope>
    <source>
        <strain evidence="8">RRmetagenome_bin12</strain>
    </source>
</reference>
<comment type="similarity">
    <text evidence="2 5">Belongs to the pseudouridine synthase TruB family. Type 1 subfamily.</text>
</comment>
<dbReference type="GO" id="GO:0031119">
    <property type="term" value="P:tRNA pseudouridine synthesis"/>
    <property type="evidence" value="ECO:0007669"/>
    <property type="project" value="UniProtKB-UniRule"/>
</dbReference>
<evidence type="ECO:0000259" key="7">
    <source>
        <dbReference type="Pfam" id="PF09157"/>
    </source>
</evidence>
<dbReference type="HAMAP" id="MF_01080">
    <property type="entry name" value="TruB_bact"/>
    <property type="match status" value="1"/>
</dbReference>
<proteinExistence type="inferred from homology"/>
<comment type="catalytic activity">
    <reaction evidence="1 5">
        <text>uridine(55) in tRNA = pseudouridine(55) in tRNA</text>
        <dbReference type="Rhea" id="RHEA:42532"/>
        <dbReference type="Rhea" id="RHEA-COMP:10101"/>
        <dbReference type="Rhea" id="RHEA-COMP:10102"/>
        <dbReference type="ChEBI" id="CHEBI:65314"/>
        <dbReference type="ChEBI" id="CHEBI:65315"/>
        <dbReference type="EC" id="5.4.99.25"/>
    </reaction>
</comment>
<sequence>MTPTLVGPRTTTTTHSGILAIDKPAGMTSFDAVRAVRRIFNERRVGHAGTLDPTATGLLPVCVGQATRLVDYFHQQSKTYRCVVRFGEVSSTLDTEGDVVAGGDASGITSAEVCDAAARFVGDIEQVPPMHSAVRHEGKHLYELARSGQEVERRPRTVRIESIEVTGFRPGARCEADLTVVSGKGAYMRVLAADIGERLGTGALLAWLSRTAYGPLLVEDALTPEALAELPDPTTALLPLDRAVDFLPRVDLGPQQATMVGRGQSVWLPRVPELTAGAQCRVHSSGGRLIAIGEIAGNLLRPTKVLNT</sequence>
<dbReference type="PANTHER" id="PTHR13767">
    <property type="entry name" value="TRNA-PSEUDOURIDINE SYNTHASE"/>
    <property type="match status" value="1"/>
</dbReference>
<dbReference type="Proteomes" id="UP000248724">
    <property type="component" value="Unassembled WGS sequence"/>
</dbReference>
<dbReference type="CDD" id="cd02573">
    <property type="entry name" value="PseudoU_synth_EcTruB"/>
    <property type="match status" value="1"/>
</dbReference>
<dbReference type="InterPro" id="IPR014780">
    <property type="entry name" value="tRNA_psdUridine_synth_TruB"/>
</dbReference>
<evidence type="ECO:0000259" key="6">
    <source>
        <dbReference type="Pfam" id="PF01509"/>
    </source>
</evidence>
<keyword evidence="4 5" id="KW-0413">Isomerase</keyword>
<protein>
    <recommendedName>
        <fullName evidence="5">tRNA pseudouridine synthase B</fullName>
        <ecNumber evidence="5">5.4.99.25</ecNumber>
    </recommendedName>
    <alternativeName>
        <fullName evidence="5">tRNA pseudouridine(55) synthase</fullName>
        <shortName evidence="5">Psi55 synthase</shortName>
    </alternativeName>
    <alternativeName>
        <fullName evidence="5">tRNA pseudouridylate synthase</fullName>
    </alternativeName>
    <alternativeName>
        <fullName evidence="5">tRNA-uridine isomerase</fullName>
    </alternativeName>
</protein>
<evidence type="ECO:0000256" key="3">
    <source>
        <dbReference type="ARBA" id="ARBA00022694"/>
    </source>
</evidence>
<dbReference type="InterPro" id="IPR002501">
    <property type="entry name" value="PsdUridine_synth_N"/>
</dbReference>
<dbReference type="PANTHER" id="PTHR13767:SF2">
    <property type="entry name" value="PSEUDOURIDYLATE SYNTHASE TRUB1"/>
    <property type="match status" value="1"/>
</dbReference>